<evidence type="ECO:0000256" key="1">
    <source>
        <dbReference type="PROSITE-ProRule" id="PRU00047"/>
    </source>
</evidence>
<feature type="compositionally biased region" description="Polar residues" evidence="2">
    <location>
        <begin position="406"/>
        <end position="416"/>
    </location>
</feature>
<reference evidence="4" key="1">
    <citation type="journal article" date="2022" name="Int. J. Mol. Sci.">
        <title>Draft Genome of Tanacetum Coccineum: Genomic Comparison of Closely Related Tanacetum-Family Plants.</title>
        <authorList>
            <person name="Yamashiro T."/>
            <person name="Shiraishi A."/>
            <person name="Nakayama K."/>
            <person name="Satake H."/>
        </authorList>
    </citation>
    <scope>NUCLEOTIDE SEQUENCE</scope>
</reference>
<feature type="region of interest" description="Disordered" evidence="2">
    <location>
        <begin position="406"/>
        <end position="428"/>
    </location>
</feature>
<dbReference type="InterPro" id="IPR001878">
    <property type="entry name" value="Znf_CCHC"/>
</dbReference>
<proteinExistence type="predicted"/>
<feature type="region of interest" description="Disordered" evidence="2">
    <location>
        <begin position="725"/>
        <end position="753"/>
    </location>
</feature>
<keyword evidence="5" id="KW-1185">Reference proteome</keyword>
<dbReference type="Pfam" id="PF00098">
    <property type="entry name" value="zf-CCHC"/>
    <property type="match status" value="1"/>
</dbReference>
<keyword evidence="4" id="KW-0808">Transferase</keyword>
<dbReference type="EMBL" id="BQNB010019441">
    <property type="protein sequence ID" value="GJT85349.1"/>
    <property type="molecule type" value="Genomic_DNA"/>
</dbReference>
<name>A0ABQ5HD33_9ASTR</name>
<dbReference type="GO" id="GO:0003964">
    <property type="term" value="F:RNA-directed DNA polymerase activity"/>
    <property type="evidence" value="ECO:0007669"/>
    <property type="project" value="UniProtKB-KW"/>
</dbReference>
<evidence type="ECO:0000313" key="4">
    <source>
        <dbReference type="EMBL" id="GJT85349.1"/>
    </source>
</evidence>
<feature type="compositionally biased region" description="Basic and acidic residues" evidence="2">
    <location>
        <begin position="644"/>
        <end position="655"/>
    </location>
</feature>
<keyword evidence="4" id="KW-0695">RNA-directed DNA polymerase</keyword>
<keyword evidence="1" id="KW-0479">Metal-binding</keyword>
<reference evidence="4" key="2">
    <citation type="submission" date="2022-01" db="EMBL/GenBank/DDBJ databases">
        <authorList>
            <person name="Yamashiro T."/>
            <person name="Shiraishi A."/>
            <person name="Satake H."/>
            <person name="Nakayama K."/>
        </authorList>
    </citation>
    <scope>NUCLEOTIDE SEQUENCE</scope>
</reference>
<dbReference type="PANTHER" id="PTHR15503:SF45">
    <property type="entry name" value="RNA-DIRECTED DNA POLYMERASE HOMOLOG"/>
    <property type="match status" value="1"/>
</dbReference>
<feature type="region of interest" description="Disordered" evidence="2">
    <location>
        <begin position="644"/>
        <end position="666"/>
    </location>
</feature>
<feature type="compositionally biased region" description="Basic and acidic residues" evidence="2">
    <location>
        <begin position="151"/>
        <end position="160"/>
    </location>
</feature>
<comment type="caution">
    <text evidence="4">The sequence shown here is derived from an EMBL/GenBank/DDBJ whole genome shotgun (WGS) entry which is preliminary data.</text>
</comment>
<dbReference type="Gene3D" id="4.10.60.10">
    <property type="entry name" value="Zinc finger, CCHC-type"/>
    <property type="match status" value="1"/>
</dbReference>
<organism evidence="4 5">
    <name type="scientific">Tanacetum coccineum</name>
    <dbReference type="NCBI Taxonomy" id="301880"/>
    <lineage>
        <taxon>Eukaryota</taxon>
        <taxon>Viridiplantae</taxon>
        <taxon>Streptophyta</taxon>
        <taxon>Embryophyta</taxon>
        <taxon>Tracheophyta</taxon>
        <taxon>Spermatophyta</taxon>
        <taxon>Magnoliopsida</taxon>
        <taxon>eudicotyledons</taxon>
        <taxon>Gunneridae</taxon>
        <taxon>Pentapetalae</taxon>
        <taxon>asterids</taxon>
        <taxon>campanulids</taxon>
        <taxon>Asterales</taxon>
        <taxon>Asteraceae</taxon>
        <taxon>Asteroideae</taxon>
        <taxon>Anthemideae</taxon>
        <taxon>Anthemidinae</taxon>
        <taxon>Tanacetum</taxon>
    </lineage>
</organism>
<dbReference type="InterPro" id="IPR036875">
    <property type="entry name" value="Znf_CCHC_sf"/>
</dbReference>
<feature type="region of interest" description="Disordered" evidence="2">
    <location>
        <begin position="56"/>
        <end position="179"/>
    </location>
</feature>
<sequence length="808" mass="90649">MTISIISVSSDSLKDSVGTPAGRVILFGTIPTTIPDTTLSMTSPTTHIDTIPIPTVSPIIPPSPDYTPASCDYSPASDMEFNPSEDSSSDHIPQLPATSPFLSLTDNSSDSDIPDTPPSPTHGTPFTETTLSTQRSPTTSGALRLPSIHRSSTDSERPSHDSSSASPSHKRSRPPAASVPLSSPILGALSYACADLLPSPKRIRRSESATDLERCSEDSFEPYVPREVRLGVNFEDESSKPSRSRGTDLKIYVDVVRSDRIETQAEIDECFAYVDALRDRGIDARVVVEAIDREEIETGMRGPVEVRVDRVTHPVVADDIPEPAQEGAVKVTYETLGDLVKRFHDHTEEIMVHRIQRVTRFRRRELRVQRELRQIRRFRFYGLRLAQGGIWVTVLRLLRDYPSIDSTMPNRQSGASRTRKGINEQSDRRMAEALRVCDAVRNLGPLMGDEGEQEVNETRGNGNGENRNGNGNEGEYGYNFKGFMPAKECTYQDFLKCQPVNFNGTEGVVGLTRWFEKMETVFHISNCPEKYQVKYASCTLLNSALTWWNSHKRTIRIEAAYAMSWAELMKLMTEVYCPRNEELVLLCTRMVPSEEDKVERFVGGLPDNIQGNVIAAEPTQLQDAIRIANNLMDQKLKGYARSAENKRRLENNTRDNHRHQPVFKRQNVARAYTAGNNEKNGNVGSLPYCSKDCKVTVTPNTQRAPVRNQHGIVCYECGRPGHFRKDYPKLRNQNRRNKTGNKNEDKSEEKRLEDVPIVREFPEVFSEDLPGLPPARQVEFQINLVPSASLVARAPYRLAPAELQELST</sequence>
<evidence type="ECO:0000259" key="3">
    <source>
        <dbReference type="PROSITE" id="PS50158"/>
    </source>
</evidence>
<keyword evidence="1" id="KW-0863">Zinc-finger</keyword>
<dbReference type="Proteomes" id="UP001151760">
    <property type="component" value="Unassembled WGS sequence"/>
</dbReference>
<keyword evidence="4" id="KW-0548">Nucleotidyltransferase</keyword>
<feature type="region of interest" description="Disordered" evidence="2">
    <location>
        <begin position="445"/>
        <end position="472"/>
    </location>
</feature>
<accession>A0ABQ5HD33</accession>
<evidence type="ECO:0000256" key="2">
    <source>
        <dbReference type="SAM" id="MobiDB-lite"/>
    </source>
</evidence>
<feature type="compositionally biased region" description="Basic and acidic residues" evidence="2">
    <location>
        <begin position="741"/>
        <end position="753"/>
    </location>
</feature>
<dbReference type="PANTHER" id="PTHR15503">
    <property type="entry name" value="LDOC1 RELATED"/>
    <property type="match status" value="1"/>
</dbReference>
<feature type="domain" description="CCHC-type" evidence="3">
    <location>
        <begin position="714"/>
        <end position="729"/>
    </location>
</feature>
<dbReference type="InterPro" id="IPR032567">
    <property type="entry name" value="RTL1-rel"/>
</dbReference>
<dbReference type="PROSITE" id="PS50158">
    <property type="entry name" value="ZF_CCHC"/>
    <property type="match status" value="1"/>
</dbReference>
<dbReference type="SUPFAM" id="SSF57756">
    <property type="entry name" value="Retrovirus zinc finger-like domains"/>
    <property type="match status" value="1"/>
</dbReference>
<gene>
    <name evidence="4" type="ORF">Tco_1067066</name>
</gene>
<feature type="compositionally biased region" description="Polar residues" evidence="2">
    <location>
        <begin position="122"/>
        <end position="141"/>
    </location>
</feature>
<protein>
    <submittedName>
        <fullName evidence="4">Reverse transcriptase domain-containing protein</fullName>
    </submittedName>
</protein>
<evidence type="ECO:0000313" key="5">
    <source>
        <dbReference type="Proteomes" id="UP001151760"/>
    </source>
</evidence>
<keyword evidence="1" id="KW-0862">Zinc</keyword>